<dbReference type="EMBL" id="JAAOZQ010000016">
    <property type="protein sequence ID" value="KAF7527427.1"/>
    <property type="molecule type" value="Genomic_DNA"/>
</dbReference>
<dbReference type="PANTHER" id="PTHR42100:SF1">
    <property type="entry name" value="OXIDOREDUCTASE 178 KDA SUBUNIT, PUTATIVE (AFU_ORTHOLOGUE AFUA_8G04320)-RELATED"/>
    <property type="match status" value="1"/>
</dbReference>
<feature type="compositionally biased region" description="Polar residues" evidence="1">
    <location>
        <begin position="34"/>
        <end position="44"/>
    </location>
</feature>
<evidence type="ECO:0000313" key="3">
    <source>
        <dbReference type="Proteomes" id="UP000701341"/>
    </source>
</evidence>
<evidence type="ECO:0000256" key="1">
    <source>
        <dbReference type="SAM" id="MobiDB-lite"/>
    </source>
</evidence>
<dbReference type="AlphaFoldDB" id="A0A9P5GRA1"/>
<evidence type="ECO:0008006" key="4">
    <source>
        <dbReference type="Google" id="ProtNLM"/>
    </source>
</evidence>
<feature type="region of interest" description="Disordered" evidence="1">
    <location>
        <begin position="20"/>
        <end position="44"/>
    </location>
</feature>
<dbReference type="PANTHER" id="PTHR42100">
    <property type="entry name" value="OXIDOREDUCTASE 178 KDA SUBUNIT, PUTATIVE (AFU_ORTHOLOGUE AFUA_8G04320)-RELATED"/>
    <property type="match status" value="1"/>
</dbReference>
<reference evidence="2" key="1">
    <citation type="submission" date="2020-02" db="EMBL/GenBank/DDBJ databases">
        <authorList>
            <person name="Lichtner F.J."/>
        </authorList>
    </citation>
    <scope>NUCLEOTIDE SEQUENCE</scope>
    <source>
        <strain evidence="2">G10</strain>
    </source>
</reference>
<name>A0A9P5GRA1_PENCR</name>
<dbReference type="Proteomes" id="UP000701341">
    <property type="component" value="Unassembled WGS sequence"/>
</dbReference>
<sequence>MFAARRSALSTRQLLRTQRRWGSHAAHEPVNESFGVSSSSPADRNQTRRSFYVTCGSVASAFILYHVSKSNEESGSPSWISSLIEKWTPSQEVFEQRNAIHTAIMEKVAADRHLLGSQGPAEAFSLRQPDMMNSGSPYNVSPGSQADLSHVVAHYQRKNQEAEEARVARMKDGKVVSIYE</sequence>
<proteinExistence type="predicted"/>
<evidence type="ECO:0000313" key="2">
    <source>
        <dbReference type="EMBL" id="KAF7527427.1"/>
    </source>
</evidence>
<comment type="caution">
    <text evidence="2">The sequence shown here is derived from an EMBL/GenBank/DDBJ whole genome shotgun (WGS) entry which is preliminary data.</text>
</comment>
<protein>
    <recommendedName>
        <fullName evidence="4">NADH-ubiquinone oxidoreductase 178 kDa subunit</fullName>
    </recommendedName>
</protein>
<accession>A0A9P5GRA1</accession>
<keyword evidence="3" id="KW-1185">Reference proteome</keyword>
<gene>
    <name evidence="2" type="ORF">PCG10_002830</name>
</gene>
<organism evidence="2 3">
    <name type="scientific">Penicillium crustosum</name>
    <name type="common">Blue mold fungus</name>
    <dbReference type="NCBI Taxonomy" id="36656"/>
    <lineage>
        <taxon>Eukaryota</taxon>
        <taxon>Fungi</taxon>
        <taxon>Dikarya</taxon>
        <taxon>Ascomycota</taxon>
        <taxon>Pezizomycotina</taxon>
        <taxon>Eurotiomycetes</taxon>
        <taxon>Eurotiomycetidae</taxon>
        <taxon>Eurotiales</taxon>
        <taxon>Aspergillaceae</taxon>
        <taxon>Penicillium</taxon>
    </lineage>
</organism>
<dbReference type="GO" id="GO:0005739">
    <property type="term" value="C:mitochondrion"/>
    <property type="evidence" value="ECO:0007669"/>
    <property type="project" value="InterPro"/>
</dbReference>
<dbReference type="InterPro" id="IPR034444">
    <property type="entry name" value="Nuo17.8"/>
</dbReference>